<protein>
    <submittedName>
        <fullName evidence="1">Uncharacterized protein</fullName>
    </submittedName>
</protein>
<proteinExistence type="predicted"/>
<dbReference type="Proteomes" id="UP000091857">
    <property type="component" value="Chromosome 17"/>
</dbReference>
<evidence type="ECO:0000313" key="2">
    <source>
        <dbReference type="Proteomes" id="UP000091857"/>
    </source>
</evidence>
<comment type="caution">
    <text evidence="1">The sequence shown here is derived from an EMBL/GenBank/DDBJ whole genome shotgun (WGS) entry which is preliminary data.</text>
</comment>
<dbReference type="EMBL" id="CM004403">
    <property type="protein sequence ID" value="KAG8634351.1"/>
    <property type="molecule type" value="Genomic_DNA"/>
</dbReference>
<sequence length="29" mass="3276">MLISRPTWFMTSTITCSTIVYNGQDLQPA</sequence>
<accession>A0ACB7G2R4</accession>
<evidence type="ECO:0000313" key="1">
    <source>
        <dbReference type="EMBL" id="KAG8634351.1"/>
    </source>
</evidence>
<keyword evidence="2" id="KW-1185">Reference proteome</keyword>
<name>A0ACB7G2R4_MANES</name>
<gene>
    <name evidence="1" type="ORF">MANES_17G026498v8</name>
</gene>
<organism evidence="1 2">
    <name type="scientific">Manihot esculenta</name>
    <name type="common">Cassava</name>
    <name type="synonym">Jatropha manihot</name>
    <dbReference type="NCBI Taxonomy" id="3983"/>
    <lineage>
        <taxon>Eukaryota</taxon>
        <taxon>Viridiplantae</taxon>
        <taxon>Streptophyta</taxon>
        <taxon>Embryophyta</taxon>
        <taxon>Tracheophyta</taxon>
        <taxon>Spermatophyta</taxon>
        <taxon>Magnoliopsida</taxon>
        <taxon>eudicotyledons</taxon>
        <taxon>Gunneridae</taxon>
        <taxon>Pentapetalae</taxon>
        <taxon>rosids</taxon>
        <taxon>fabids</taxon>
        <taxon>Malpighiales</taxon>
        <taxon>Euphorbiaceae</taxon>
        <taxon>Crotonoideae</taxon>
        <taxon>Manihoteae</taxon>
        <taxon>Manihot</taxon>
    </lineage>
</organism>
<reference evidence="2" key="1">
    <citation type="journal article" date="2016" name="Nat. Biotechnol.">
        <title>Sequencing wild and cultivated cassava and related species reveals extensive interspecific hybridization and genetic diversity.</title>
        <authorList>
            <person name="Bredeson J.V."/>
            <person name="Lyons J.B."/>
            <person name="Prochnik S.E."/>
            <person name="Wu G.A."/>
            <person name="Ha C.M."/>
            <person name="Edsinger-Gonzales E."/>
            <person name="Grimwood J."/>
            <person name="Schmutz J."/>
            <person name="Rabbi I.Y."/>
            <person name="Egesi C."/>
            <person name="Nauluvula P."/>
            <person name="Lebot V."/>
            <person name="Ndunguru J."/>
            <person name="Mkamilo G."/>
            <person name="Bart R.S."/>
            <person name="Setter T.L."/>
            <person name="Gleadow R.M."/>
            <person name="Kulakow P."/>
            <person name="Ferguson M.E."/>
            <person name="Rounsley S."/>
            <person name="Rokhsar D.S."/>
        </authorList>
    </citation>
    <scope>NUCLEOTIDE SEQUENCE [LARGE SCALE GENOMIC DNA]</scope>
    <source>
        <strain evidence="2">cv. AM560-2</strain>
    </source>
</reference>